<dbReference type="RefSeq" id="WP_110045402.1">
    <property type="nucleotide sequence ID" value="NZ_CP054612.1"/>
</dbReference>
<gene>
    <name evidence="5" type="ORF">DFQ01_1162</name>
</gene>
<evidence type="ECO:0000313" key="6">
    <source>
        <dbReference type="Proteomes" id="UP000246635"/>
    </source>
</evidence>
<accession>A0A2V2YTI8</accession>
<comment type="similarity">
    <text evidence="1">Belongs to the bacterial solute-binding protein 1 family.</text>
</comment>
<organism evidence="5 6">
    <name type="scientific">Paenibacillus cellulosilyticus</name>
    <dbReference type="NCBI Taxonomy" id="375489"/>
    <lineage>
        <taxon>Bacteria</taxon>
        <taxon>Bacillati</taxon>
        <taxon>Bacillota</taxon>
        <taxon>Bacilli</taxon>
        <taxon>Bacillales</taxon>
        <taxon>Paenibacillaceae</taxon>
        <taxon>Paenibacillus</taxon>
    </lineage>
</organism>
<protein>
    <submittedName>
        <fullName evidence="5">Multiple sugar transport system substrate-binding protein</fullName>
    </submittedName>
</protein>
<proteinExistence type="inferred from homology"/>
<keyword evidence="2" id="KW-0813">Transport</keyword>
<dbReference type="Pfam" id="PF01547">
    <property type="entry name" value="SBP_bac_1"/>
    <property type="match status" value="1"/>
</dbReference>
<dbReference type="OrthoDB" id="2823382at2"/>
<comment type="caution">
    <text evidence="5">The sequence shown here is derived from an EMBL/GenBank/DDBJ whole genome shotgun (WGS) entry which is preliminary data.</text>
</comment>
<dbReference type="Gene3D" id="3.40.190.10">
    <property type="entry name" value="Periplasmic binding protein-like II"/>
    <property type="match status" value="1"/>
</dbReference>
<dbReference type="PROSITE" id="PS51257">
    <property type="entry name" value="PROKAR_LIPOPROTEIN"/>
    <property type="match status" value="1"/>
</dbReference>
<name>A0A2V2YTI8_9BACL</name>
<dbReference type="InterPro" id="IPR006059">
    <property type="entry name" value="SBP"/>
</dbReference>
<dbReference type="PANTHER" id="PTHR43649:SF34">
    <property type="entry name" value="ABC TRANSPORTER PERIPLASMIC-BINDING PROTEIN YCJN-RELATED"/>
    <property type="match status" value="1"/>
</dbReference>
<evidence type="ECO:0000256" key="2">
    <source>
        <dbReference type="ARBA" id="ARBA00022448"/>
    </source>
</evidence>
<keyword evidence="5" id="KW-0762">Sugar transport</keyword>
<evidence type="ECO:0000256" key="1">
    <source>
        <dbReference type="ARBA" id="ARBA00008520"/>
    </source>
</evidence>
<evidence type="ECO:0000313" key="5">
    <source>
        <dbReference type="EMBL" id="PWV98603.1"/>
    </source>
</evidence>
<keyword evidence="6" id="KW-1185">Reference proteome</keyword>
<dbReference type="Proteomes" id="UP000246635">
    <property type="component" value="Unassembled WGS sequence"/>
</dbReference>
<dbReference type="EMBL" id="QGTQ01000016">
    <property type="protein sequence ID" value="PWV98603.1"/>
    <property type="molecule type" value="Genomic_DNA"/>
</dbReference>
<feature type="signal peptide" evidence="4">
    <location>
        <begin position="1"/>
        <end position="27"/>
    </location>
</feature>
<reference evidence="5 6" key="1">
    <citation type="submission" date="2018-05" db="EMBL/GenBank/DDBJ databases">
        <title>Genomic Encyclopedia of Type Strains, Phase III (KMG-III): the genomes of soil and plant-associated and newly described type strains.</title>
        <authorList>
            <person name="Whitman W."/>
        </authorList>
    </citation>
    <scope>NUCLEOTIDE SEQUENCE [LARGE SCALE GENOMIC DNA]</scope>
    <source>
        <strain evidence="5 6">CECT 5696</strain>
    </source>
</reference>
<dbReference type="AlphaFoldDB" id="A0A2V2YTI8"/>
<dbReference type="PANTHER" id="PTHR43649">
    <property type="entry name" value="ARABINOSE-BINDING PROTEIN-RELATED"/>
    <property type="match status" value="1"/>
</dbReference>
<sequence>MNRTVRRGCLRLWPAIAALALLFTGCASEPEAEEQTVNMQQMMKLEKPEGMTKLRIMSGDSDQQEQVSDFEEKYGVEIEWVPSGNGTINDILSALDSPNPPDLIEFDYSLIRDLIDYDVFEPLDLAPYDAKSVIGSYFPGLDMSYFRALDRQHIVFMPEILHAGVTYYRADLMKEYGYPDDPEALGNYMESPERWLAMAKRLKREGKRIMQRPTDLLQVLDLSNGYFNIDGSFTRDTSEFVSAVAIAKEANRLDLPLWSSIWDEEGQKAIRNGELIMFVNGEWGDSFLQSWAPDTYQLWRKTRLPLNQYGIITGWVSAIPKEARNKDLAWKFTQYQLQRKQGYLNTLDISKWYDKMNEVRRTPLDAAASAIWDRELSWRISTEISSDRIISIIESNIMSQLADRIDLLSPLNARR</sequence>
<keyword evidence="3 4" id="KW-0732">Signal</keyword>
<dbReference type="SUPFAM" id="SSF53850">
    <property type="entry name" value="Periplasmic binding protein-like II"/>
    <property type="match status" value="1"/>
</dbReference>
<evidence type="ECO:0000256" key="4">
    <source>
        <dbReference type="SAM" id="SignalP"/>
    </source>
</evidence>
<feature type="chain" id="PRO_5038443046" evidence="4">
    <location>
        <begin position="28"/>
        <end position="415"/>
    </location>
</feature>
<dbReference type="InterPro" id="IPR050490">
    <property type="entry name" value="Bact_solute-bd_prot1"/>
</dbReference>
<evidence type="ECO:0000256" key="3">
    <source>
        <dbReference type="ARBA" id="ARBA00022729"/>
    </source>
</evidence>